<accession>A0AAW0IPS9</accession>
<sequence length="123" mass="12797">MSDLVVTSPEESGKGWSSFIQGPLKVTKPEMAAAPAMSFFGHSNGWSPGTSESVWVLRCPGHFLWGSAVSGVGPRAPSQYLGTFCCTAQKTPPPQSAASGLSEILASEVGNRDSRASLSGSYC</sequence>
<dbReference type="AlphaFoldDB" id="A0AAW0IPS9"/>
<proteinExistence type="predicted"/>
<keyword evidence="2" id="KW-1185">Reference proteome</keyword>
<protein>
    <submittedName>
        <fullName evidence="1">Uncharacterized protein</fullName>
    </submittedName>
</protein>
<dbReference type="Proteomes" id="UP001488838">
    <property type="component" value="Unassembled WGS sequence"/>
</dbReference>
<evidence type="ECO:0000313" key="1">
    <source>
        <dbReference type="EMBL" id="KAK7816161.1"/>
    </source>
</evidence>
<dbReference type="EMBL" id="JBBHLL010000105">
    <property type="protein sequence ID" value="KAK7816161.1"/>
    <property type="molecule type" value="Genomic_DNA"/>
</dbReference>
<gene>
    <name evidence="1" type="ORF">U0070_023644</name>
</gene>
<organism evidence="1 2">
    <name type="scientific">Myodes glareolus</name>
    <name type="common">Bank vole</name>
    <name type="synonym">Clethrionomys glareolus</name>
    <dbReference type="NCBI Taxonomy" id="447135"/>
    <lineage>
        <taxon>Eukaryota</taxon>
        <taxon>Metazoa</taxon>
        <taxon>Chordata</taxon>
        <taxon>Craniata</taxon>
        <taxon>Vertebrata</taxon>
        <taxon>Euteleostomi</taxon>
        <taxon>Mammalia</taxon>
        <taxon>Eutheria</taxon>
        <taxon>Euarchontoglires</taxon>
        <taxon>Glires</taxon>
        <taxon>Rodentia</taxon>
        <taxon>Myomorpha</taxon>
        <taxon>Muroidea</taxon>
        <taxon>Cricetidae</taxon>
        <taxon>Arvicolinae</taxon>
        <taxon>Myodes</taxon>
    </lineage>
</organism>
<comment type="caution">
    <text evidence="1">The sequence shown here is derived from an EMBL/GenBank/DDBJ whole genome shotgun (WGS) entry which is preliminary data.</text>
</comment>
<evidence type="ECO:0000313" key="2">
    <source>
        <dbReference type="Proteomes" id="UP001488838"/>
    </source>
</evidence>
<name>A0AAW0IPS9_MYOGA</name>
<reference evidence="1 2" key="1">
    <citation type="journal article" date="2023" name="bioRxiv">
        <title>Conserved and derived expression patterns and positive selection on dental genes reveal complex evolutionary context of ever-growing rodent molars.</title>
        <authorList>
            <person name="Calamari Z.T."/>
            <person name="Song A."/>
            <person name="Cohen E."/>
            <person name="Akter M."/>
            <person name="Roy R.D."/>
            <person name="Hallikas O."/>
            <person name="Christensen M.M."/>
            <person name="Li P."/>
            <person name="Marangoni P."/>
            <person name="Jernvall J."/>
            <person name="Klein O.D."/>
        </authorList>
    </citation>
    <scope>NUCLEOTIDE SEQUENCE [LARGE SCALE GENOMIC DNA]</scope>
    <source>
        <strain evidence="1">V071</strain>
    </source>
</reference>